<dbReference type="InterPro" id="IPR013083">
    <property type="entry name" value="Znf_RING/FYVE/PHD"/>
</dbReference>
<keyword evidence="15" id="KW-1185">Reference proteome</keyword>
<dbReference type="Proteomes" id="UP000824890">
    <property type="component" value="Unassembled WGS sequence"/>
</dbReference>
<name>A0ABQ7YPI3_BRANA</name>
<dbReference type="SUPFAM" id="SSF57850">
    <property type="entry name" value="RING/U-box"/>
    <property type="match status" value="2"/>
</dbReference>
<gene>
    <name evidence="14" type="ORF">HID58_077151</name>
</gene>
<evidence type="ECO:0000256" key="10">
    <source>
        <dbReference type="SAM" id="MobiDB-lite"/>
    </source>
</evidence>
<dbReference type="Pfam" id="PF13639">
    <property type="entry name" value="zf-RING_2"/>
    <property type="match status" value="1"/>
</dbReference>
<feature type="compositionally biased region" description="Polar residues" evidence="10">
    <location>
        <begin position="417"/>
        <end position="431"/>
    </location>
</feature>
<feature type="region of interest" description="Disordered" evidence="10">
    <location>
        <begin position="404"/>
        <end position="435"/>
    </location>
</feature>
<comment type="pathway">
    <text evidence="2">Protein modification; protein ubiquitination.</text>
</comment>
<dbReference type="EC" id="2.3.2.27" evidence="3"/>
<feature type="chain" id="PRO_5047244823" description="RING-type E3 ubiquitin transferase" evidence="12">
    <location>
        <begin position="29"/>
        <end position="735"/>
    </location>
</feature>
<keyword evidence="4" id="KW-0479">Metal-binding</keyword>
<dbReference type="SMART" id="SM00184">
    <property type="entry name" value="RING"/>
    <property type="match status" value="2"/>
</dbReference>
<evidence type="ECO:0000256" key="2">
    <source>
        <dbReference type="ARBA" id="ARBA00004906"/>
    </source>
</evidence>
<feature type="transmembrane region" description="Helical" evidence="11">
    <location>
        <begin position="182"/>
        <end position="200"/>
    </location>
</feature>
<evidence type="ECO:0000256" key="7">
    <source>
        <dbReference type="ARBA" id="ARBA00022833"/>
    </source>
</evidence>
<feature type="region of interest" description="Disordered" evidence="10">
    <location>
        <begin position="543"/>
        <end position="563"/>
    </location>
</feature>
<evidence type="ECO:0000256" key="3">
    <source>
        <dbReference type="ARBA" id="ARBA00012483"/>
    </source>
</evidence>
<keyword evidence="11" id="KW-1133">Transmembrane helix</keyword>
<keyword evidence="5 9" id="KW-0863">Zinc-finger</keyword>
<dbReference type="EMBL" id="JAGKQM010000017">
    <property type="protein sequence ID" value="KAH0870129.1"/>
    <property type="molecule type" value="Genomic_DNA"/>
</dbReference>
<dbReference type="Gene3D" id="3.30.40.10">
    <property type="entry name" value="Zinc/RING finger domain, C3HC4 (zinc finger)"/>
    <property type="match status" value="2"/>
</dbReference>
<evidence type="ECO:0000313" key="14">
    <source>
        <dbReference type="EMBL" id="KAH0870129.1"/>
    </source>
</evidence>
<keyword evidence="6" id="KW-0833">Ubl conjugation pathway</keyword>
<keyword evidence="12" id="KW-0732">Signal</keyword>
<feature type="domain" description="RING-type" evidence="13">
    <location>
        <begin position="273"/>
        <end position="315"/>
    </location>
</feature>
<accession>A0ABQ7YPI3</accession>
<dbReference type="PANTHER" id="PTHR14155:SF578">
    <property type="entry name" value="E3 UBIQUITIN-PROTEIN LIGASE ATL31"/>
    <property type="match status" value="1"/>
</dbReference>
<keyword evidence="11" id="KW-0812">Transmembrane</keyword>
<evidence type="ECO:0000256" key="11">
    <source>
        <dbReference type="SAM" id="Phobius"/>
    </source>
</evidence>
<feature type="domain" description="RING-type" evidence="13">
    <location>
        <begin position="123"/>
        <end position="154"/>
    </location>
</feature>
<dbReference type="InterPro" id="IPR053238">
    <property type="entry name" value="RING-H2_zinc_finger"/>
</dbReference>
<feature type="transmembrane region" description="Helical" evidence="11">
    <location>
        <begin position="50"/>
        <end position="70"/>
    </location>
</feature>
<dbReference type="PANTHER" id="PTHR14155">
    <property type="entry name" value="RING FINGER DOMAIN-CONTAINING"/>
    <property type="match status" value="1"/>
</dbReference>
<evidence type="ECO:0000256" key="9">
    <source>
        <dbReference type="PROSITE-ProRule" id="PRU00175"/>
    </source>
</evidence>
<dbReference type="InterPro" id="IPR001841">
    <property type="entry name" value="Znf_RING"/>
</dbReference>
<protein>
    <recommendedName>
        <fullName evidence="3">RING-type E3 ubiquitin transferase</fullName>
        <ecNumber evidence="3">2.3.2.27</ecNumber>
    </recommendedName>
</protein>
<dbReference type="PROSITE" id="PS50089">
    <property type="entry name" value="ZF_RING_2"/>
    <property type="match status" value="2"/>
</dbReference>
<evidence type="ECO:0000256" key="5">
    <source>
        <dbReference type="ARBA" id="ARBA00022771"/>
    </source>
</evidence>
<comment type="caution">
    <text evidence="14">The sequence shown here is derived from an EMBL/GenBank/DDBJ whole genome shotgun (WGS) entry which is preliminary data.</text>
</comment>
<evidence type="ECO:0000313" key="15">
    <source>
        <dbReference type="Proteomes" id="UP000824890"/>
    </source>
</evidence>
<evidence type="ECO:0000259" key="13">
    <source>
        <dbReference type="PROSITE" id="PS50089"/>
    </source>
</evidence>
<sequence length="735" mass="80661">MKSLLPLTRKQYTFVMFLLLAGSELASSQPGQSDPSNPYEYSGRLSPAMAGFVVAVVAMLFFVGFFTVYLRHCTHAVDSRVGARRATNATVARGIDASMIETFPTFVYSEVKVQKIGKGSLECAICLNEFEDDETLRLLPKCDHVFHTLCIGAWLQGHVIAADTAIHPTSMKSFLPLTIKQTALPALVLFLLLAMSELASSQPAQEDPNKPYDYRRTLIMEAADGSVNHLVRERRMTNATAAHGLDASVIKTFPTFIYSEVKTQKIGNGALECAICLNEFQDDETLRLLPKCDHVFHPHCIGAWLQGHVTCPVCRTNLADQHHRTEPVEPEVITETDVESQQPVIPEPAVESVARVKLPRSHTTGHSMILPGECTERFTLRLPNGLRMKLMANGKIRRSNSLLVLPRSGPSTDEPRTTSCNDNLGPSSQHLDASGDDLGRTINCGNLRPSSQHLDASGDDLGRTINDHPANTSTLVATTSTQPSMMTTSALPANNTASMVTTSALPAAVTTSRHPAGTTSLIPMTSVQPINLETYARITTPVQPTNKTTPVVTPAATQPPNTRTMYSTQPDISLIFQTFSEGSTSSLEERPLVWTTSRILRLLTTTASTNSSLSRLAHQDHNKLISLHDSSDSSDQSKPTIYVHQSQVPDNNIRIISYSSKHRRLCGGAGTMVLLGEVVVIALLPVNRYEQTGELFLETRRVCGGVRWFLRLELKLARTVKEHHRIKLNVPRQLV</sequence>
<evidence type="ECO:0000256" key="8">
    <source>
        <dbReference type="ARBA" id="ARBA00024209"/>
    </source>
</evidence>
<evidence type="ECO:0000256" key="1">
    <source>
        <dbReference type="ARBA" id="ARBA00000900"/>
    </source>
</evidence>
<proteinExistence type="inferred from homology"/>
<evidence type="ECO:0000256" key="4">
    <source>
        <dbReference type="ARBA" id="ARBA00022723"/>
    </source>
</evidence>
<keyword evidence="11" id="KW-0472">Membrane</keyword>
<dbReference type="Pfam" id="PF17123">
    <property type="entry name" value="zf-RING_11"/>
    <property type="match status" value="1"/>
</dbReference>
<organism evidence="14 15">
    <name type="scientific">Brassica napus</name>
    <name type="common">Rape</name>
    <dbReference type="NCBI Taxonomy" id="3708"/>
    <lineage>
        <taxon>Eukaryota</taxon>
        <taxon>Viridiplantae</taxon>
        <taxon>Streptophyta</taxon>
        <taxon>Embryophyta</taxon>
        <taxon>Tracheophyta</taxon>
        <taxon>Spermatophyta</taxon>
        <taxon>Magnoliopsida</taxon>
        <taxon>eudicotyledons</taxon>
        <taxon>Gunneridae</taxon>
        <taxon>Pentapetalae</taxon>
        <taxon>rosids</taxon>
        <taxon>malvids</taxon>
        <taxon>Brassicales</taxon>
        <taxon>Brassicaceae</taxon>
        <taxon>Brassiceae</taxon>
        <taxon>Brassica</taxon>
    </lineage>
</organism>
<feature type="signal peptide" evidence="12">
    <location>
        <begin position="1"/>
        <end position="28"/>
    </location>
</feature>
<comment type="catalytic activity">
    <reaction evidence="1">
        <text>S-ubiquitinyl-[E2 ubiquitin-conjugating enzyme]-L-cysteine + [acceptor protein]-L-lysine = [E2 ubiquitin-conjugating enzyme]-L-cysteine + N(6)-ubiquitinyl-[acceptor protein]-L-lysine.</text>
        <dbReference type="EC" id="2.3.2.27"/>
    </reaction>
</comment>
<evidence type="ECO:0000256" key="6">
    <source>
        <dbReference type="ARBA" id="ARBA00022786"/>
    </source>
</evidence>
<feature type="compositionally biased region" description="Low complexity" evidence="10">
    <location>
        <begin position="543"/>
        <end position="562"/>
    </location>
</feature>
<dbReference type="CDD" id="cd16461">
    <property type="entry name" value="RING-H2_EL5-like"/>
    <property type="match status" value="1"/>
</dbReference>
<evidence type="ECO:0000256" key="12">
    <source>
        <dbReference type="SAM" id="SignalP"/>
    </source>
</evidence>
<keyword evidence="7" id="KW-0862">Zinc</keyword>
<reference evidence="14 15" key="1">
    <citation type="submission" date="2021-05" db="EMBL/GenBank/DDBJ databases">
        <title>Genome Assembly of Synthetic Allotetraploid Brassica napus Reveals Homoeologous Exchanges between Subgenomes.</title>
        <authorList>
            <person name="Davis J.T."/>
        </authorList>
    </citation>
    <scope>NUCLEOTIDE SEQUENCE [LARGE SCALE GENOMIC DNA]</scope>
    <source>
        <strain evidence="15">cv. Da-Ae</strain>
        <tissue evidence="14">Seedling</tissue>
    </source>
</reference>
<comment type="similarity">
    <text evidence="8">Belongs to the RING-type zinc finger family. ATL subfamily.</text>
</comment>